<keyword evidence="3" id="KW-0732">Signal</keyword>
<feature type="coiled-coil region" evidence="1">
    <location>
        <begin position="90"/>
        <end position="117"/>
    </location>
</feature>
<protein>
    <submittedName>
        <fullName evidence="4">Uncharacterized protein</fullName>
    </submittedName>
</protein>
<evidence type="ECO:0000256" key="2">
    <source>
        <dbReference type="SAM" id="MobiDB-lite"/>
    </source>
</evidence>
<dbReference type="EMBL" id="OB660270">
    <property type="protein sequence ID" value="CAD7223878.1"/>
    <property type="molecule type" value="Genomic_DNA"/>
</dbReference>
<reference evidence="4" key="1">
    <citation type="submission" date="2020-11" db="EMBL/GenBank/DDBJ databases">
        <authorList>
            <person name="Tran Van P."/>
        </authorList>
    </citation>
    <scope>NUCLEOTIDE SEQUENCE</scope>
</reference>
<dbReference type="InterPro" id="IPR022786">
    <property type="entry name" value="Geminin/Multicilin"/>
</dbReference>
<feature type="region of interest" description="Disordered" evidence="2">
    <location>
        <begin position="38"/>
        <end position="61"/>
    </location>
</feature>
<dbReference type="Gene3D" id="1.20.5.1180">
    <property type="entry name" value="Geminin coiled-coil domain"/>
    <property type="match status" value="1"/>
</dbReference>
<feature type="compositionally biased region" description="Polar residues" evidence="2">
    <location>
        <begin position="39"/>
        <end position="52"/>
    </location>
</feature>
<feature type="signal peptide" evidence="3">
    <location>
        <begin position="1"/>
        <end position="16"/>
    </location>
</feature>
<evidence type="ECO:0000313" key="4">
    <source>
        <dbReference type="EMBL" id="CAD7223878.1"/>
    </source>
</evidence>
<gene>
    <name evidence="4" type="ORF">CTOB1V02_LOCUS1852</name>
</gene>
<dbReference type="AlphaFoldDB" id="A0A7R8W301"/>
<organism evidence="4">
    <name type="scientific">Cyprideis torosa</name>
    <dbReference type="NCBI Taxonomy" id="163714"/>
    <lineage>
        <taxon>Eukaryota</taxon>
        <taxon>Metazoa</taxon>
        <taxon>Ecdysozoa</taxon>
        <taxon>Arthropoda</taxon>
        <taxon>Crustacea</taxon>
        <taxon>Oligostraca</taxon>
        <taxon>Ostracoda</taxon>
        <taxon>Podocopa</taxon>
        <taxon>Podocopida</taxon>
        <taxon>Cytherocopina</taxon>
        <taxon>Cytheroidea</taxon>
        <taxon>Cytherideidae</taxon>
        <taxon>Cyprideis</taxon>
    </lineage>
</organism>
<feature type="chain" id="PRO_5043747586" evidence="3">
    <location>
        <begin position="17"/>
        <end position="151"/>
    </location>
</feature>
<feature type="region of interest" description="Disordered" evidence="2">
    <location>
        <begin position="130"/>
        <end position="151"/>
    </location>
</feature>
<dbReference type="Pfam" id="PF07412">
    <property type="entry name" value="Geminin"/>
    <property type="match status" value="1"/>
</dbReference>
<dbReference type="GO" id="GO:0006275">
    <property type="term" value="P:regulation of DNA replication"/>
    <property type="evidence" value="ECO:0007669"/>
    <property type="project" value="InterPro"/>
</dbReference>
<evidence type="ECO:0000256" key="3">
    <source>
        <dbReference type="SAM" id="SignalP"/>
    </source>
</evidence>
<keyword evidence="1" id="KW-0175">Coiled coil</keyword>
<name>A0A7R8W301_9CRUS</name>
<proteinExistence type="predicted"/>
<evidence type="ECO:0000256" key="1">
    <source>
        <dbReference type="SAM" id="Coils"/>
    </source>
</evidence>
<accession>A0A7R8W301</accession>
<sequence>MFGTTIALALLFGNEAAPVSIKSHVHEDVGKEKEVIRKTVSTQTGDQTVSTQTEDRSREQNQDDILAMMTEERPDEGYWEILANRRGQTIEKLQLENESLRSERETMKKEYSEMLALVKEARDLGRLMEEAIERSDEEDADSGSNKPEEEA</sequence>
<dbReference type="SUPFAM" id="SSF111469">
    <property type="entry name" value="Geminin coiled-coil domain"/>
    <property type="match status" value="1"/>
</dbReference>